<evidence type="ECO:0000259" key="5">
    <source>
        <dbReference type="SMART" id="SM00479"/>
    </source>
</evidence>
<gene>
    <name evidence="6" type="ORF">VITFI_CDS2973</name>
</gene>
<evidence type="ECO:0000313" key="7">
    <source>
        <dbReference type="Proteomes" id="UP000199729"/>
    </source>
</evidence>
<feature type="domain" description="Exonuclease" evidence="5">
    <location>
        <begin position="11"/>
        <end position="180"/>
    </location>
</feature>
<keyword evidence="6" id="KW-0239">DNA-directed DNA polymerase</keyword>
<sequence length="221" mass="23759">MSAEGVAMGETIAVVDFETTGMGPQHGARATEVAVVLVRGGVIVDRFHSLMRSDVPVPPFVAQLTGITNDLLRSAPPAEEVMRAALDFTQGVPMVAHNATFDRSFWVSEARHAGVTLAPVPSFACTVLLGRRILSEAPSHKLSNLATWCGIERSGPAHRALSDAEVTAALWVKMQAELAQRFAGELAGCPVSHALMVHVQALSKHQLDKAIQLWVRQQAKR</sequence>
<name>A0A221KIX4_VITFI</name>
<dbReference type="GO" id="GO:0008408">
    <property type="term" value="F:3'-5' exonuclease activity"/>
    <property type="evidence" value="ECO:0007669"/>
    <property type="project" value="TreeGrafter"/>
</dbReference>
<evidence type="ECO:0000256" key="3">
    <source>
        <dbReference type="ARBA" id="ARBA00026073"/>
    </source>
</evidence>
<keyword evidence="7" id="KW-1185">Reference proteome</keyword>
<dbReference type="FunFam" id="3.30.420.10:FF:000045">
    <property type="entry name" value="3'-5' exonuclease DinG"/>
    <property type="match status" value="1"/>
</dbReference>
<evidence type="ECO:0000256" key="1">
    <source>
        <dbReference type="ARBA" id="ARBA00012417"/>
    </source>
</evidence>
<dbReference type="RefSeq" id="WP_198301513.1">
    <property type="nucleotide sequence ID" value="NZ_CP022423.1"/>
</dbReference>
<dbReference type="GO" id="GO:0045004">
    <property type="term" value="P:DNA replication proofreading"/>
    <property type="evidence" value="ECO:0007669"/>
    <property type="project" value="TreeGrafter"/>
</dbReference>
<dbReference type="Pfam" id="PF00929">
    <property type="entry name" value="RNase_T"/>
    <property type="match status" value="1"/>
</dbReference>
<dbReference type="EC" id="2.7.7.7" evidence="1"/>
<keyword evidence="6" id="KW-0548">Nucleotidyltransferase</keyword>
<keyword evidence="6" id="KW-0808">Transferase</keyword>
<organism evidence="6 7">
    <name type="scientific">Vitreoscilla filiformis</name>
    <dbReference type="NCBI Taxonomy" id="63"/>
    <lineage>
        <taxon>Bacteria</taxon>
        <taxon>Pseudomonadati</taxon>
        <taxon>Pseudomonadota</taxon>
        <taxon>Betaproteobacteria</taxon>
        <taxon>Neisseriales</taxon>
        <taxon>Neisseriaceae</taxon>
        <taxon>Vitreoscilla</taxon>
    </lineage>
</organism>
<dbReference type="KEGG" id="vff:VITFI_CDS2973"/>
<accession>A0A221KIX4</accession>
<dbReference type="PANTHER" id="PTHR30231:SF37">
    <property type="entry name" value="EXODEOXYRIBONUCLEASE 10"/>
    <property type="match status" value="1"/>
</dbReference>
<comment type="subunit">
    <text evidence="3">DNA polymerase III contains a core (composed of alpha, epsilon and theta chains) that associates with a tau subunit. This core dimerizes to form the POLIII' complex. PolIII' associates with the gamma complex (composed of gamma, delta, delta', psi and chi chains) and with the beta chain to form the complete DNA polymerase III complex.</text>
</comment>
<dbReference type="Gene3D" id="3.30.420.10">
    <property type="entry name" value="Ribonuclease H-like superfamily/Ribonuclease H"/>
    <property type="match status" value="1"/>
</dbReference>
<dbReference type="SUPFAM" id="SSF53098">
    <property type="entry name" value="Ribonuclease H-like"/>
    <property type="match status" value="1"/>
</dbReference>
<dbReference type="NCBIfam" id="TIGR00573">
    <property type="entry name" value="dnaq"/>
    <property type="match status" value="1"/>
</dbReference>
<dbReference type="EMBL" id="CP022423">
    <property type="protein sequence ID" value="ASM78750.1"/>
    <property type="molecule type" value="Genomic_DNA"/>
</dbReference>
<dbReference type="PANTHER" id="PTHR30231">
    <property type="entry name" value="DNA POLYMERASE III SUBUNIT EPSILON"/>
    <property type="match status" value="1"/>
</dbReference>
<dbReference type="InterPro" id="IPR012337">
    <property type="entry name" value="RNaseH-like_sf"/>
</dbReference>
<evidence type="ECO:0000256" key="4">
    <source>
        <dbReference type="ARBA" id="ARBA00049244"/>
    </source>
</evidence>
<dbReference type="CDD" id="cd06127">
    <property type="entry name" value="DEDDh"/>
    <property type="match status" value="1"/>
</dbReference>
<comment type="catalytic activity">
    <reaction evidence="4">
        <text>DNA(n) + a 2'-deoxyribonucleoside 5'-triphosphate = DNA(n+1) + diphosphate</text>
        <dbReference type="Rhea" id="RHEA:22508"/>
        <dbReference type="Rhea" id="RHEA-COMP:17339"/>
        <dbReference type="Rhea" id="RHEA-COMP:17340"/>
        <dbReference type="ChEBI" id="CHEBI:33019"/>
        <dbReference type="ChEBI" id="CHEBI:61560"/>
        <dbReference type="ChEBI" id="CHEBI:173112"/>
        <dbReference type="EC" id="2.7.7.7"/>
    </reaction>
</comment>
<evidence type="ECO:0000313" key="6">
    <source>
        <dbReference type="EMBL" id="ASM78750.1"/>
    </source>
</evidence>
<dbReference type="GO" id="GO:0005829">
    <property type="term" value="C:cytosol"/>
    <property type="evidence" value="ECO:0007669"/>
    <property type="project" value="TreeGrafter"/>
</dbReference>
<dbReference type="AlphaFoldDB" id="A0A221KIX4"/>
<dbReference type="SMART" id="SM00479">
    <property type="entry name" value="EXOIII"/>
    <property type="match status" value="1"/>
</dbReference>
<dbReference type="InterPro" id="IPR006054">
    <property type="entry name" value="DnaQ"/>
</dbReference>
<dbReference type="Proteomes" id="UP000199729">
    <property type="component" value="Chromosome"/>
</dbReference>
<proteinExistence type="predicted"/>
<dbReference type="GO" id="GO:0003887">
    <property type="term" value="F:DNA-directed DNA polymerase activity"/>
    <property type="evidence" value="ECO:0007669"/>
    <property type="project" value="UniProtKB-KW"/>
</dbReference>
<dbReference type="InterPro" id="IPR013520">
    <property type="entry name" value="Ribonucl_H"/>
</dbReference>
<comment type="function">
    <text evidence="2">DNA polymerase III is a complex, multichain enzyme responsible for most of the replicative synthesis in bacteria. The epsilon subunit contain the editing function and is a proofreading 3'-5' exonuclease.</text>
</comment>
<reference evidence="6 7" key="1">
    <citation type="submission" date="2017-07" db="EMBL/GenBank/DDBJ databases">
        <title>Complete Genome Sequence of the cosmetic ferment Vitreoscilla filiformis (ATCC15551).</title>
        <authorList>
            <person name="Contreras S."/>
            <person name="Sagory-Zalkind P."/>
            <person name="Blanquart H."/>
            <person name="Iltis A."/>
            <person name="Morand S.C."/>
        </authorList>
    </citation>
    <scope>NUCLEOTIDE SEQUENCE [LARGE SCALE GENOMIC DNA]</scope>
    <source>
        <strain evidence="6 7">ATCC 15551</strain>
    </source>
</reference>
<protein>
    <recommendedName>
        <fullName evidence="1">DNA-directed DNA polymerase</fullName>
        <ecNumber evidence="1">2.7.7.7</ecNumber>
    </recommendedName>
</protein>
<evidence type="ECO:0000256" key="2">
    <source>
        <dbReference type="ARBA" id="ARBA00025483"/>
    </source>
</evidence>
<dbReference type="InterPro" id="IPR036397">
    <property type="entry name" value="RNaseH_sf"/>
</dbReference>
<dbReference type="GO" id="GO:0003677">
    <property type="term" value="F:DNA binding"/>
    <property type="evidence" value="ECO:0007669"/>
    <property type="project" value="InterPro"/>
</dbReference>